<evidence type="ECO:0000313" key="8">
    <source>
        <dbReference type="EMBL" id="GJJ08038.1"/>
    </source>
</evidence>
<comment type="caution">
    <text evidence="8">The sequence shown here is derived from an EMBL/GenBank/DDBJ whole genome shotgun (WGS) entry which is preliminary data.</text>
</comment>
<dbReference type="GO" id="GO:0005634">
    <property type="term" value="C:nucleus"/>
    <property type="evidence" value="ECO:0007669"/>
    <property type="project" value="UniProtKB-SubCell"/>
</dbReference>
<dbReference type="GO" id="GO:0000976">
    <property type="term" value="F:transcription cis-regulatory region binding"/>
    <property type="evidence" value="ECO:0007669"/>
    <property type="project" value="TreeGrafter"/>
</dbReference>
<gene>
    <name evidence="8" type="ORF">Clacol_002245</name>
</gene>
<organism evidence="8 9">
    <name type="scientific">Clathrus columnatus</name>
    <dbReference type="NCBI Taxonomy" id="1419009"/>
    <lineage>
        <taxon>Eukaryota</taxon>
        <taxon>Fungi</taxon>
        <taxon>Dikarya</taxon>
        <taxon>Basidiomycota</taxon>
        <taxon>Agaricomycotina</taxon>
        <taxon>Agaricomycetes</taxon>
        <taxon>Phallomycetidae</taxon>
        <taxon>Phallales</taxon>
        <taxon>Clathraceae</taxon>
        <taxon>Clathrus</taxon>
    </lineage>
</organism>
<protein>
    <recommendedName>
        <fullName evidence="7">Xylanolytic transcriptional activator regulatory domain-containing protein</fullName>
    </recommendedName>
</protein>
<accession>A0AAV5A5V4</accession>
<feature type="compositionally biased region" description="Low complexity" evidence="6">
    <location>
        <begin position="26"/>
        <end position="44"/>
    </location>
</feature>
<evidence type="ECO:0000259" key="7">
    <source>
        <dbReference type="SMART" id="SM00906"/>
    </source>
</evidence>
<dbReference type="InterPro" id="IPR051089">
    <property type="entry name" value="prtT"/>
</dbReference>
<evidence type="ECO:0000256" key="4">
    <source>
        <dbReference type="ARBA" id="ARBA00023163"/>
    </source>
</evidence>
<dbReference type="Pfam" id="PF04082">
    <property type="entry name" value="Fungal_trans"/>
    <property type="match status" value="1"/>
</dbReference>
<keyword evidence="5" id="KW-0539">Nucleus</keyword>
<evidence type="ECO:0000256" key="2">
    <source>
        <dbReference type="ARBA" id="ARBA00023015"/>
    </source>
</evidence>
<feature type="domain" description="Xylanolytic transcriptional activator regulatory" evidence="7">
    <location>
        <begin position="460"/>
        <end position="536"/>
    </location>
</feature>
<evidence type="ECO:0000256" key="1">
    <source>
        <dbReference type="ARBA" id="ARBA00004123"/>
    </source>
</evidence>
<evidence type="ECO:0000256" key="5">
    <source>
        <dbReference type="ARBA" id="ARBA00023242"/>
    </source>
</evidence>
<dbReference type="GO" id="GO:0008270">
    <property type="term" value="F:zinc ion binding"/>
    <property type="evidence" value="ECO:0007669"/>
    <property type="project" value="InterPro"/>
</dbReference>
<dbReference type="SMART" id="SM00906">
    <property type="entry name" value="Fungal_trans"/>
    <property type="match status" value="1"/>
</dbReference>
<proteinExistence type="predicted"/>
<feature type="compositionally biased region" description="Polar residues" evidence="6">
    <location>
        <begin position="260"/>
        <end position="281"/>
    </location>
</feature>
<evidence type="ECO:0000256" key="3">
    <source>
        <dbReference type="ARBA" id="ARBA00023125"/>
    </source>
</evidence>
<feature type="region of interest" description="Disordered" evidence="6">
    <location>
        <begin position="1"/>
        <end position="61"/>
    </location>
</feature>
<dbReference type="GO" id="GO:0000981">
    <property type="term" value="F:DNA-binding transcription factor activity, RNA polymerase II-specific"/>
    <property type="evidence" value="ECO:0007669"/>
    <property type="project" value="TreeGrafter"/>
</dbReference>
<dbReference type="EMBL" id="BPWL01000003">
    <property type="protein sequence ID" value="GJJ08038.1"/>
    <property type="molecule type" value="Genomic_DNA"/>
</dbReference>
<feature type="compositionally biased region" description="Polar residues" evidence="6">
    <location>
        <begin position="1"/>
        <end position="21"/>
    </location>
</feature>
<evidence type="ECO:0000256" key="6">
    <source>
        <dbReference type="SAM" id="MobiDB-lite"/>
    </source>
</evidence>
<keyword evidence="3" id="KW-0238">DNA-binding</keyword>
<feature type="compositionally biased region" description="Acidic residues" evidence="6">
    <location>
        <begin position="239"/>
        <end position="249"/>
    </location>
</feature>
<name>A0AAV5A5V4_9AGAM</name>
<feature type="region of interest" description="Disordered" evidence="6">
    <location>
        <begin position="742"/>
        <end position="766"/>
    </location>
</feature>
<feature type="compositionally biased region" description="Low complexity" evidence="6">
    <location>
        <begin position="742"/>
        <end position="760"/>
    </location>
</feature>
<keyword evidence="2" id="KW-0805">Transcription regulation</keyword>
<dbReference type="PANTHER" id="PTHR31845:SF19">
    <property type="entry name" value="TRANSCRIPTION FACTOR DOMAIN-CONTAINING PROTEIN"/>
    <property type="match status" value="1"/>
</dbReference>
<reference evidence="8" key="1">
    <citation type="submission" date="2021-10" db="EMBL/GenBank/DDBJ databases">
        <title>De novo Genome Assembly of Clathrus columnatus (Basidiomycota, Fungi) Using Illumina and Nanopore Sequence Data.</title>
        <authorList>
            <person name="Ogiso-Tanaka E."/>
            <person name="Itagaki H."/>
            <person name="Hosoya T."/>
            <person name="Hosaka K."/>
        </authorList>
    </citation>
    <scope>NUCLEOTIDE SEQUENCE</scope>
    <source>
        <strain evidence="8">MO-923</strain>
    </source>
</reference>
<dbReference type="PANTHER" id="PTHR31845">
    <property type="entry name" value="FINGER DOMAIN PROTEIN, PUTATIVE-RELATED"/>
    <property type="match status" value="1"/>
</dbReference>
<dbReference type="AlphaFoldDB" id="A0AAV5A5V4"/>
<sequence>MYTNTQPNRYPNHQSQFTTTPEHPRSSYPPAQSYPSYSNSNVYSDPGSFSAIGAAYGFNPDQPIQIPPQHLHPTQNSMMADYHTDYNQLIPPPPAPPQQQLFSVPMHNPPYQQAPNRDWTSPPHIIKRRRYGDDSEEEDPQFEAIKRRPKREDLLKQIREQESVISDLRARLDKVSIYNVAASPENVSSPPEIQTQTEETNQYISEDVQIWIREAKETAHSKAAVGDLEPNAVNAVEASDVDESEEEDHLLDGLHDEAENSSNALSPSANTDGGHSSTTKTPVVGNTLHPIGFIARNAVLMGVNGDEELSTGDDKQGIGIAHPGYFRPGMSTDPARRWAVRERQPPPKIFSQGLVTPREVDKLFEIYFDRMNLSVSLLDPKIYTAQMTYWRSPFLFTVICAIASRYLVERPGLYHILMSYAKVEAGQALISGLKSPELVAGYILLSLYPVPSTTWEEDRGWLMLGVAIRMATDLNLHHSLTVKATTEQQRREVANRTRIWINCYNLDRSTSTQFGKPSTIKHDYIASHSKFWYKNTDFNYDIHLNGYTQLLIVMANFHEAIYSDRNQPTGLNKSIDFEAVTEKYEQQLLDHWTEWEPRFAEESDNTSTANAYSRLVILSFRFQNAFQNGLTAGDPFLQRCIDTASSVVKIVVENMAPHPFLRTAPDAQFVFASFASVFLLKLLRPRFSSVLEPHQKESIINLVKRLIDVLGSDEVAIDERHTPKLYAKFLTKLLDKHVSSHWSARSSSQPSDSSQPSPLSTYVDTPQTLSTVPVADKVGPEYPRVLPPSPIKGPSFNTQNGLFSGDFTLRVPMNIVGTGDIMMDLTGSSSMRPGDDMLASMRAVENPAFWDDAMLPGFSWAPLEVPSELYQAYPLAT</sequence>
<evidence type="ECO:0000313" key="9">
    <source>
        <dbReference type="Proteomes" id="UP001050691"/>
    </source>
</evidence>
<keyword evidence="9" id="KW-1185">Reference proteome</keyword>
<keyword evidence="4" id="KW-0804">Transcription</keyword>
<comment type="subcellular location">
    <subcellularLocation>
        <location evidence="1">Nucleus</location>
    </subcellularLocation>
</comment>
<dbReference type="InterPro" id="IPR007219">
    <property type="entry name" value="XnlR_reg_dom"/>
</dbReference>
<feature type="region of interest" description="Disordered" evidence="6">
    <location>
        <begin position="222"/>
        <end position="284"/>
    </location>
</feature>
<dbReference type="Proteomes" id="UP001050691">
    <property type="component" value="Unassembled WGS sequence"/>
</dbReference>
<dbReference type="GO" id="GO:0006351">
    <property type="term" value="P:DNA-templated transcription"/>
    <property type="evidence" value="ECO:0007669"/>
    <property type="project" value="InterPro"/>
</dbReference>
<dbReference type="CDD" id="cd12148">
    <property type="entry name" value="fungal_TF_MHR"/>
    <property type="match status" value="1"/>
</dbReference>